<accession>A0AAD7SEG0</accession>
<dbReference type="Proteomes" id="UP001221898">
    <property type="component" value="Unassembled WGS sequence"/>
</dbReference>
<protein>
    <submittedName>
        <fullName evidence="2">Uncharacterized protein</fullName>
    </submittedName>
</protein>
<keyword evidence="3" id="KW-1185">Reference proteome</keyword>
<evidence type="ECO:0000313" key="3">
    <source>
        <dbReference type="Proteomes" id="UP001221898"/>
    </source>
</evidence>
<evidence type="ECO:0000256" key="1">
    <source>
        <dbReference type="SAM" id="MobiDB-lite"/>
    </source>
</evidence>
<organism evidence="2 3">
    <name type="scientific">Aldrovandia affinis</name>
    <dbReference type="NCBI Taxonomy" id="143900"/>
    <lineage>
        <taxon>Eukaryota</taxon>
        <taxon>Metazoa</taxon>
        <taxon>Chordata</taxon>
        <taxon>Craniata</taxon>
        <taxon>Vertebrata</taxon>
        <taxon>Euteleostomi</taxon>
        <taxon>Actinopterygii</taxon>
        <taxon>Neopterygii</taxon>
        <taxon>Teleostei</taxon>
        <taxon>Notacanthiformes</taxon>
        <taxon>Halosauridae</taxon>
        <taxon>Aldrovandia</taxon>
    </lineage>
</organism>
<name>A0AAD7SEG0_9TELE</name>
<proteinExistence type="predicted"/>
<dbReference type="AlphaFoldDB" id="A0AAD7SEG0"/>
<feature type="compositionally biased region" description="Basic and acidic residues" evidence="1">
    <location>
        <begin position="10"/>
        <end position="28"/>
    </location>
</feature>
<feature type="region of interest" description="Disordered" evidence="1">
    <location>
        <begin position="1"/>
        <end position="55"/>
    </location>
</feature>
<evidence type="ECO:0000313" key="2">
    <source>
        <dbReference type="EMBL" id="KAJ8400990.1"/>
    </source>
</evidence>
<reference evidence="2" key="1">
    <citation type="journal article" date="2023" name="Science">
        <title>Genome structures resolve the early diversification of teleost fishes.</title>
        <authorList>
            <person name="Parey E."/>
            <person name="Louis A."/>
            <person name="Montfort J."/>
            <person name="Bouchez O."/>
            <person name="Roques C."/>
            <person name="Iampietro C."/>
            <person name="Lluch J."/>
            <person name="Castinel A."/>
            <person name="Donnadieu C."/>
            <person name="Desvignes T."/>
            <person name="Floi Bucao C."/>
            <person name="Jouanno E."/>
            <person name="Wen M."/>
            <person name="Mejri S."/>
            <person name="Dirks R."/>
            <person name="Jansen H."/>
            <person name="Henkel C."/>
            <person name="Chen W.J."/>
            <person name="Zahm M."/>
            <person name="Cabau C."/>
            <person name="Klopp C."/>
            <person name="Thompson A.W."/>
            <person name="Robinson-Rechavi M."/>
            <person name="Braasch I."/>
            <person name="Lecointre G."/>
            <person name="Bobe J."/>
            <person name="Postlethwait J.H."/>
            <person name="Berthelot C."/>
            <person name="Roest Crollius H."/>
            <person name="Guiguen Y."/>
        </authorList>
    </citation>
    <scope>NUCLEOTIDE SEQUENCE</scope>
    <source>
        <strain evidence="2">NC1722</strain>
    </source>
</reference>
<gene>
    <name evidence="2" type="ORF">AAFF_G00389470</name>
</gene>
<dbReference type="EMBL" id="JAINUG010000073">
    <property type="protein sequence ID" value="KAJ8400990.1"/>
    <property type="molecule type" value="Genomic_DNA"/>
</dbReference>
<comment type="caution">
    <text evidence="2">The sequence shown here is derived from an EMBL/GenBank/DDBJ whole genome shotgun (WGS) entry which is preliminary data.</text>
</comment>
<sequence>MKPPARLPGKRRDLEDSRQKSDALDARDGPATALKENDDELNFTQTSQKLGRVNTRAERHGALGAGVRRGSDGVAFVKCLKMSQVKRPSAGRRLALPL</sequence>